<dbReference type="InterPro" id="IPR000182">
    <property type="entry name" value="GNAT_dom"/>
</dbReference>
<feature type="binding site" evidence="9">
    <location>
        <begin position="286"/>
        <end position="295"/>
    </location>
    <ligand>
        <name>ATP</name>
        <dbReference type="ChEBI" id="CHEBI:30616"/>
    </ligand>
</feature>
<dbReference type="Pfam" id="PF13718">
    <property type="entry name" value="GNAT_acetyltr_2"/>
    <property type="match status" value="1"/>
</dbReference>
<dbReference type="Proteomes" id="UP000054248">
    <property type="component" value="Unassembled WGS sequence"/>
</dbReference>
<dbReference type="Gene3D" id="3.40.630.30">
    <property type="match status" value="1"/>
</dbReference>
<dbReference type="InterPro" id="IPR033688">
    <property type="entry name" value="NAT10"/>
</dbReference>
<proteinExistence type="inferred from homology"/>
<dbReference type="GO" id="GO:0051391">
    <property type="term" value="P:tRNA acetylation"/>
    <property type="evidence" value="ECO:0007669"/>
    <property type="project" value="UniProtKB-UniRule"/>
</dbReference>
<dbReference type="InterPro" id="IPR032672">
    <property type="entry name" value="TmcA/NAT10/Kre33"/>
</dbReference>
<dbReference type="STRING" id="1051891.A0A0C3QM96"/>
<name>A0A0C3QM96_9AGAM</name>
<feature type="compositionally biased region" description="Basic residues" evidence="10">
    <location>
        <begin position="1060"/>
        <end position="1077"/>
    </location>
</feature>
<dbReference type="PANTHER" id="PTHR10925:SF5">
    <property type="entry name" value="RNA CYTIDINE ACETYLTRANSFERASE"/>
    <property type="match status" value="1"/>
</dbReference>
<dbReference type="InterPro" id="IPR007807">
    <property type="entry name" value="TcmA/NAT10_helicase"/>
</dbReference>
<evidence type="ECO:0000313" key="15">
    <source>
        <dbReference type="EMBL" id="KIO28911.1"/>
    </source>
</evidence>
<feature type="compositionally biased region" description="Basic and acidic residues" evidence="10">
    <location>
        <begin position="1047"/>
        <end position="1059"/>
    </location>
</feature>
<evidence type="ECO:0000256" key="6">
    <source>
        <dbReference type="ARBA" id="ARBA00022840"/>
    </source>
</evidence>
<evidence type="ECO:0000259" key="14">
    <source>
        <dbReference type="Pfam" id="PF13725"/>
    </source>
</evidence>
<reference evidence="15 16" key="1">
    <citation type="submission" date="2014-04" db="EMBL/GenBank/DDBJ databases">
        <authorList>
            <consortium name="DOE Joint Genome Institute"/>
            <person name="Kuo A."/>
            <person name="Girlanda M."/>
            <person name="Perotto S."/>
            <person name="Kohler A."/>
            <person name="Nagy L.G."/>
            <person name="Floudas D."/>
            <person name="Copeland A."/>
            <person name="Barry K.W."/>
            <person name="Cichocki N."/>
            <person name="Veneault-Fourrey C."/>
            <person name="LaButti K."/>
            <person name="Lindquist E.A."/>
            <person name="Lipzen A."/>
            <person name="Lundell T."/>
            <person name="Morin E."/>
            <person name="Murat C."/>
            <person name="Sun H."/>
            <person name="Tunlid A."/>
            <person name="Henrissat B."/>
            <person name="Grigoriev I.V."/>
            <person name="Hibbett D.S."/>
            <person name="Martin F."/>
            <person name="Nordberg H.P."/>
            <person name="Cantor M.N."/>
            <person name="Hua S.X."/>
        </authorList>
    </citation>
    <scope>NUCLEOTIDE SEQUENCE [LARGE SCALE GENOMIC DNA]</scope>
    <source>
        <strain evidence="15 16">MUT 4182</strain>
    </source>
</reference>
<dbReference type="SUPFAM" id="SSF52540">
    <property type="entry name" value="P-loop containing nucleoside triphosphate hydrolases"/>
    <property type="match status" value="1"/>
</dbReference>
<keyword evidence="5 9" id="KW-0547">Nucleotide-binding</keyword>
<evidence type="ECO:0000256" key="5">
    <source>
        <dbReference type="ARBA" id="ARBA00022741"/>
    </source>
</evidence>
<evidence type="ECO:0000259" key="13">
    <source>
        <dbReference type="Pfam" id="PF13718"/>
    </source>
</evidence>
<dbReference type="Gene3D" id="3.40.50.11040">
    <property type="match status" value="1"/>
</dbReference>
<evidence type="ECO:0000256" key="4">
    <source>
        <dbReference type="ARBA" id="ARBA00022694"/>
    </source>
</evidence>
<dbReference type="FunFam" id="3.40.50.11040:FF:000002">
    <property type="entry name" value="RNA cytidine acetyltransferase"/>
    <property type="match status" value="1"/>
</dbReference>
<feature type="region of interest" description="Disordered" evidence="10">
    <location>
        <begin position="435"/>
        <end position="469"/>
    </location>
</feature>
<dbReference type="Pfam" id="PF13725">
    <property type="entry name" value="tRNA_bind_2"/>
    <property type="match status" value="1"/>
</dbReference>
<dbReference type="GO" id="GO:1904812">
    <property type="term" value="P:rRNA acetylation involved in maturation of SSU-rRNA"/>
    <property type="evidence" value="ECO:0007669"/>
    <property type="project" value="InterPro"/>
</dbReference>
<dbReference type="GO" id="GO:0051392">
    <property type="term" value="F:tRNA cytidine N4-acetyltransferase activity"/>
    <property type="evidence" value="ECO:0007669"/>
    <property type="project" value="RHEA"/>
</dbReference>
<feature type="domain" description="N-acetyltransferase" evidence="13">
    <location>
        <begin position="544"/>
        <end position="771"/>
    </location>
</feature>
<keyword evidence="8 9" id="KW-0012">Acyltransferase</keyword>
<feature type="domain" description="TmcA/NAT10 N-terminal" evidence="12">
    <location>
        <begin position="8"/>
        <end position="200"/>
    </location>
</feature>
<dbReference type="AlphaFoldDB" id="A0A0C3QM96"/>
<dbReference type="HAMAP" id="MF_03211">
    <property type="entry name" value="RNA_acetyltr_Nat10"/>
    <property type="match status" value="1"/>
</dbReference>
<evidence type="ECO:0000259" key="11">
    <source>
        <dbReference type="Pfam" id="PF05127"/>
    </source>
</evidence>
<evidence type="ECO:0000259" key="12">
    <source>
        <dbReference type="Pfam" id="PF08351"/>
    </source>
</evidence>
<accession>A0A0C3QM96</accession>
<comment type="catalytic activity">
    <reaction evidence="9">
        <text>a cytidine in 18S rRNA + acetyl-CoA + ATP + H2O = an N(4)-acetylcytidine in 18S rRNA + ADP + phosphate + CoA + H(+)</text>
        <dbReference type="Rhea" id="RHEA:51424"/>
        <dbReference type="Rhea" id="RHEA-COMP:13575"/>
        <dbReference type="Rhea" id="RHEA-COMP:13576"/>
        <dbReference type="ChEBI" id="CHEBI:15377"/>
        <dbReference type="ChEBI" id="CHEBI:15378"/>
        <dbReference type="ChEBI" id="CHEBI:30616"/>
        <dbReference type="ChEBI" id="CHEBI:43474"/>
        <dbReference type="ChEBI" id="CHEBI:57287"/>
        <dbReference type="ChEBI" id="CHEBI:57288"/>
        <dbReference type="ChEBI" id="CHEBI:74900"/>
        <dbReference type="ChEBI" id="CHEBI:82748"/>
        <dbReference type="ChEBI" id="CHEBI:456216"/>
    </reaction>
</comment>
<keyword evidence="4 9" id="KW-0819">tRNA processing</keyword>
<dbReference type="Gene3D" id="3.40.50.300">
    <property type="entry name" value="P-loop containing nucleotide triphosphate hydrolases"/>
    <property type="match status" value="1"/>
</dbReference>
<reference evidence="16" key="2">
    <citation type="submission" date="2015-01" db="EMBL/GenBank/DDBJ databases">
        <title>Evolutionary Origins and Diversification of the Mycorrhizal Mutualists.</title>
        <authorList>
            <consortium name="DOE Joint Genome Institute"/>
            <consortium name="Mycorrhizal Genomics Consortium"/>
            <person name="Kohler A."/>
            <person name="Kuo A."/>
            <person name="Nagy L.G."/>
            <person name="Floudas D."/>
            <person name="Copeland A."/>
            <person name="Barry K.W."/>
            <person name="Cichocki N."/>
            <person name="Veneault-Fourrey C."/>
            <person name="LaButti K."/>
            <person name="Lindquist E.A."/>
            <person name="Lipzen A."/>
            <person name="Lundell T."/>
            <person name="Morin E."/>
            <person name="Murat C."/>
            <person name="Riley R."/>
            <person name="Ohm R."/>
            <person name="Sun H."/>
            <person name="Tunlid A."/>
            <person name="Henrissat B."/>
            <person name="Grigoriev I.V."/>
            <person name="Hibbett D.S."/>
            <person name="Martin F."/>
        </authorList>
    </citation>
    <scope>NUCLEOTIDE SEQUENCE [LARGE SCALE GENOMIC DNA]</scope>
    <source>
        <strain evidence="16">MUT 4182</strain>
    </source>
</reference>
<comment type="similarity">
    <text evidence="9">Belongs to the RNA cytidine acetyltransferase family. NAT10 subfamily.</text>
</comment>
<dbReference type="InterPro" id="IPR027992">
    <property type="entry name" value="tRNA_bind_dom"/>
</dbReference>
<feature type="binding site" evidence="9">
    <location>
        <position position="485"/>
    </location>
    <ligand>
        <name>ATP</name>
        <dbReference type="ChEBI" id="CHEBI:30616"/>
    </ligand>
</feature>
<feature type="domain" description="TcmA/NAT10 helicase" evidence="11">
    <location>
        <begin position="281"/>
        <end position="503"/>
    </location>
</feature>
<keyword evidence="2 9" id="KW-0698">rRNA processing</keyword>
<evidence type="ECO:0000256" key="7">
    <source>
        <dbReference type="ARBA" id="ARBA00023242"/>
    </source>
</evidence>
<keyword evidence="6 9" id="KW-0067">ATP-binding</keyword>
<keyword evidence="7 9" id="KW-0539">Nucleus</keyword>
<dbReference type="InterPro" id="IPR027417">
    <property type="entry name" value="P-loop_NTPase"/>
</dbReference>
<feature type="domain" description="Possible tRNA binding" evidence="14">
    <location>
        <begin position="782"/>
        <end position="1016"/>
    </location>
</feature>
<feature type="binding site" evidence="9">
    <location>
        <position position="744"/>
    </location>
    <ligand>
        <name>acetyl-CoA</name>
        <dbReference type="ChEBI" id="CHEBI:57288"/>
    </ligand>
</feature>
<dbReference type="GO" id="GO:0005730">
    <property type="term" value="C:nucleolus"/>
    <property type="evidence" value="ECO:0007669"/>
    <property type="project" value="UniProtKB-SubCell"/>
</dbReference>
<dbReference type="GO" id="GO:0030686">
    <property type="term" value="C:90S preribosome"/>
    <property type="evidence" value="ECO:0007669"/>
    <property type="project" value="TreeGrafter"/>
</dbReference>
<dbReference type="GO" id="GO:0000049">
    <property type="term" value="F:tRNA binding"/>
    <property type="evidence" value="ECO:0007669"/>
    <property type="project" value="TreeGrafter"/>
</dbReference>
<dbReference type="GO" id="GO:0005524">
    <property type="term" value="F:ATP binding"/>
    <property type="evidence" value="ECO:0007669"/>
    <property type="project" value="UniProtKB-UniRule"/>
</dbReference>
<keyword evidence="16" id="KW-1185">Reference proteome</keyword>
<dbReference type="Pfam" id="PF05127">
    <property type="entry name" value="NAT10_TcmA_helicase"/>
    <property type="match status" value="1"/>
</dbReference>
<evidence type="ECO:0000256" key="9">
    <source>
        <dbReference type="HAMAP-Rule" id="MF_03211"/>
    </source>
</evidence>
<feature type="region of interest" description="Disordered" evidence="10">
    <location>
        <begin position="1023"/>
        <end position="1077"/>
    </location>
</feature>
<feature type="binding site" evidence="9">
    <location>
        <begin position="645"/>
        <end position="647"/>
    </location>
    <ligand>
        <name>acetyl-CoA</name>
        <dbReference type="ChEBI" id="CHEBI:57288"/>
    </ligand>
</feature>
<evidence type="ECO:0000256" key="10">
    <source>
        <dbReference type="SAM" id="MobiDB-lite"/>
    </source>
</evidence>
<keyword evidence="3 9" id="KW-0808">Transferase</keyword>
<comment type="catalytic activity">
    <reaction evidence="9">
        <text>a cytidine in tRNA + acetyl-CoA + ATP + H2O = an N(4)-acetylcytidine in tRNA + ADP + phosphate + CoA + H(+)</text>
        <dbReference type="Rhea" id="RHEA:53876"/>
        <dbReference type="Rhea" id="RHEA-COMP:13670"/>
        <dbReference type="Rhea" id="RHEA-COMP:13671"/>
        <dbReference type="ChEBI" id="CHEBI:15377"/>
        <dbReference type="ChEBI" id="CHEBI:15378"/>
        <dbReference type="ChEBI" id="CHEBI:30616"/>
        <dbReference type="ChEBI" id="CHEBI:43474"/>
        <dbReference type="ChEBI" id="CHEBI:57287"/>
        <dbReference type="ChEBI" id="CHEBI:57288"/>
        <dbReference type="ChEBI" id="CHEBI:74900"/>
        <dbReference type="ChEBI" id="CHEBI:82748"/>
        <dbReference type="ChEBI" id="CHEBI:456216"/>
    </reaction>
</comment>
<feature type="compositionally biased region" description="Low complexity" evidence="10">
    <location>
        <begin position="441"/>
        <end position="460"/>
    </location>
</feature>
<comment type="subcellular location">
    <subcellularLocation>
        <location evidence="1 9">Nucleus</location>
        <location evidence="1 9">Nucleolus</location>
    </subcellularLocation>
</comment>
<protein>
    <recommendedName>
        <fullName evidence="9">RNA cytidine acetyltransferase</fullName>
        <ecNumber evidence="9">2.3.1.-</ecNumber>
    </recommendedName>
    <alternativeName>
        <fullName evidence="9">18S rRNA cytosine acetyltransferase</fullName>
    </alternativeName>
</protein>
<dbReference type="HOGENOM" id="CLU_004652_0_0_1"/>
<evidence type="ECO:0000313" key="16">
    <source>
        <dbReference type="Proteomes" id="UP000054248"/>
    </source>
</evidence>
<dbReference type="EC" id="2.3.1.-" evidence="9"/>
<dbReference type="Pfam" id="PF08351">
    <property type="entry name" value="TmcA_N"/>
    <property type="match status" value="1"/>
</dbReference>
<evidence type="ECO:0000256" key="3">
    <source>
        <dbReference type="ARBA" id="ARBA00022679"/>
    </source>
</evidence>
<organism evidence="15 16">
    <name type="scientific">Tulasnella calospora MUT 4182</name>
    <dbReference type="NCBI Taxonomy" id="1051891"/>
    <lineage>
        <taxon>Eukaryota</taxon>
        <taxon>Fungi</taxon>
        <taxon>Dikarya</taxon>
        <taxon>Basidiomycota</taxon>
        <taxon>Agaricomycotina</taxon>
        <taxon>Agaricomycetes</taxon>
        <taxon>Cantharellales</taxon>
        <taxon>Tulasnellaceae</taxon>
        <taxon>Tulasnella</taxon>
    </lineage>
</organism>
<comment type="subunit">
    <text evidence="9">Interacts with TAN1.</text>
</comment>
<dbReference type="PANTHER" id="PTHR10925">
    <property type="entry name" value="N-ACETYLTRANSFERASE 10"/>
    <property type="match status" value="1"/>
</dbReference>
<dbReference type="OrthoDB" id="10067491at2759"/>
<dbReference type="EMBL" id="KN822989">
    <property type="protein sequence ID" value="KIO28911.1"/>
    <property type="molecule type" value="Genomic_DNA"/>
</dbReference>
<evidence type="ECO:0000256" key="8">
    <source>
        <dbReference type="ARBA" id="ARBA00023315"/>
    </source>
</evidence>
<gene>
    <name evidence="9" type="primary">NAT10</name>
    <name evidence="15" type="ORF">M407DRAFT_229177</name>
</gene>
<sequence length="1077" mass="119647">MRKQLDPRLPTLIANNVKKNHRSFIVLVGDKARDQIVNLHYLLSQARVSARPSVLWCYKKDLGFTTHRKSREDKINKQVKRGKREAGERTPFELFITVTDIRYTYYKESQKILGNTYGMCILQDFEAITPNLLARTIETVEGGGIVVLMLKTMTSLRQLYTLTMDVHSRYRTSAHTDVVARFNERFILSLGSCEDCLVLDDELNVLPISRGKDISPIEENELKKGKGQKVEKELKELKESLAETKPVGELVKLARTLDQAKAILTFVDAIAEKTLSSTVTLTAARGRGKSAALGLAIAAALAHGYSNIFVTSPSPENLKTLFEFIFKGMDVLGYEEHLDYDIAQSTNPEFNKAIVRVNVFKGHRQTIQYIQPQDAHVLGQAELVIIDEAAAIPLPLVRNLIGPYLVFMASTISGYEGTGRSLSLKLIQQLRESTRPSLSKDGANADAATNATSVAKSSKSGAGGGHGSTLKARSLREIKLDEPIRYSLGDQIERWLNTLLCLDASILPPTTTHGTPHPSQCNLYAISRDTLFSFHPASELFLQRIMALYVSSHYKNSPNDLQLMSDAPAHQLFVLLPPLKEDQNTLPEPLVVIQVALEGGIAKQSILDALGRGERSDGDLIPWLVSMQFQDNNFAELSGARIVRIATHPDYSNMGYGARALQALELFYRGEYFNLDESEAVKGEYVRNEHIDQDATLDNETITPRAITSLPPLLQTLSSLKPPPLDYMGVSYGLTAQLLRFWKRSKYVPLYVRQTKNELTGECSCVMLKSLAGDSTQPVQGLEEFVKDFRRRFLNLLGFGFREFSSVMGLSVLEAINNATKGSDSEISALASTELNYLLTPFDIKRLESYASNMLDYHVIMDLLPTVAMLYFERRLGTDIKLSAVQSSILLSLGLQRKTIEDVEAELQVPVSQALALFVKSIRKMCKRLQDIHKEAIGATIPRADTSVVHNAGGGEEGGANGSTWKPVAESLANEMEEEAQKVTQQLNEKQKELIKSMDISQFEVDAENIDWTAAEAQISKSLSKPNGIGSERRTVVSVKGNPATKRKAEAVVDQEHRRGKEKKRKKDGSNRKAKAQ</sequence>
<dbReference type="InterPro" id="IPR013562">
    <property type="entry name" value="TmcA/NAT10_N"/>
</dbReference>
<evidence type="ECO:0000256" key="2">
    <source>
        <dbReference type="ARBA" id="ARBA00022552"/>
    </source>
</evidence>
<evidence type="ECO:0000256" key="1">
    <source>
        <dbReference type="ARBA" id="ARBA00004604"/>
    </source>
</evidence>
<dbReference type="GO" id="GO:1990883">
    <property type="term" value="F:18S rRNA cytidine N-acetyltransferase activity"/>
    <property type="evidence" value="ECO:0007669"/>
    <property type="project" value="TreeGrafter"/>
</dbReference>
<comment type="function">
    <text evidence="9">RNA cytidine acetyltransferase with specificity toward both 18S rRNA and tRNAs. Catalyzes the formation of N(4)-acetylcytidine (ac4C) in 18S rRNA. Required for early nucleolar cleavages of precursor rRNA at sites A0, A1 and A2 during 18S rRNA synthesis. Catalyzes the formation of ac4C in serine and leucine tRNAs. Requires the tRNA-binding adapter protein TAN1 for full tRNA acetyltransferase activity but not for 18S rRNA acetylation.</text>
</comment>
<feature type="binding site" evidence="9">
    <location>
        <begin position="652"/>
        <end position="658"/>
    </location>
    <ligand>
        <name>acetyl-CoA</name>
        <dbReference type="ChEBI" id="CHEBI:57288"/>
    </ligand>
</feature>